<proteinExistence type="predicted"/>
<feature type="region of interest" description="Disordered" evidence="1">
    <location>
        <begin position="697"/>
        <end position="722"/>
    </location>
</feature>
<comment type="caution">
    <text evidence="2">The sequence shown here is derived from an EMBL/GenBank/DDBJ whole genome shotgun (WGS) entry which is preliminary data.</text>
</comment>
<name>A0AAV4VA31_CAEEX</name>
<keyword evidence="3" id="KW-1185">Reference proteome</keyword>
<sequence>MARIRRNDIILLFLVVAAIYLYAENLGKFLGFASQSSDNDSENTDSENVSENSASENNETEMHLTRKLLSHEDDAFEDLLESIPGLKLVQSRMHTNDEEAIKEPILGTKIRFRNLRQKRDTPINDNYAWKLHLNVTKHGEIFDMSVLAEDLQTRTKNRKDNYLDMALYLEGGERDDSYEELHQAWDSLGPFLKKLYKKNINDLNKIHDNVDTEVVITEEPTEASRSMQTVDKGREPKFLFGLLNFGGNSENPPFEEGSGSSLEKEVSTQDNNIPAGVTNVNSGNVMNSTVAPLDTNSPTGMELLGTLELVSKESTIIKTGFEGELNLTEDLSNSNFQTDMPKTEVESLGTPELASKESTIIKTGFEGELNLTEDLSNSNFQTDMPKTEVESLGTPELASKESTIIKTGFEGELNLTEDLSNSNFQTDMPKTEVESLGTPELASKESTIIKTGFEGELNLTEDLSNSNFQTDMPKTEVESLGTPELASKESTIIKTGFEGELNLTEDLSNSNFQTDMPKTEVESLGTPELASKESTIIKTSFEDGLNLTEDLSNANFQTDIPMTVVESFSVPEPISKVVGVTPDISDPISNEPKFTRSSMENELSLTTYDLKLNPRIGMMPETESFIVESTTLVPTNEKFDFLQDLSSDSNLETSTDLVERTSLFDLPFAATTIEPESPFTSEQLREFCVRLMGGIGKSSRSVDESSKFDGSGDLDSLEEKEGKISTDVPSILPEVSTEVTVKPNSQRVGLFANLWNRLTGGRFRRLNQDIDMTMDIGDDSFISEEKGMFQSLSSTESGSNQNVENLITEDDSALTVLDCETFFNIMKRDPIFTKPNLLDILINPHLLNIDTDEFNFTEIKDKQMRFLSEGPDSEESEVEAITLLPISEKELRNFHLLSTEVANDGFSDEFLIQKEAITESTNKIFKDLFSDSPLTSSDVASSIAQESFDSGTMDKSKIGNLMKEKENSETSFTERSSALLNEQISTQVTPEVKKPLSQSNFDTTTEKFLEASTKIDSRIFSWLNRGSGNAEIQQLNKLSTQKMDEIEEASFHPDLINFGSGDGEFTDRFSIDEQHTTTDSNIKPRVLGKCSDLRMTSVKEK</sequence>
<feature type="compositionally biased region" description="Low complexity" evidence="1">
    <location>
        <begin position="46"/>
        <end position="57"/>
    </location>
</feature>
<accession>A0AAV4VA31</accession>
<dbReference type="AlphaFoldDB" id="A0AAV4VA31"/>
<feature type="region of interest" description="Disordered" evidence="1">
    <location>
        <begin position="34"/>
        <end position="61"/>
    </location>
</feature>
<dbReference type="EMBL" id="BPLR01014171">
    <property type="protein sequence ID" value="GIY66908.1"/>
    <property type="molecule type" value="Genomic_DNA"/>
</dbReference>
<protein>
    <submittedName>
        <fullName evidence="2">Uncharacterized protein</fullName>
    </submittedName>
</protein>
<evidence type="ECO:0000313" key="2">
    <source>
        <dbReference type="EMBL" id="GIY66908.1"/>
    </source>
</evidence>
<gene>
    <name evidence="2" type="primary">AVEN_55540_1</name>
    <name evidence="2" type="ORF">CEXT_506751</name>
</gene>
<dbReference type="Proteomes" id="UP001054945">
    <property type="component" value="Unassembled WGS sequence"/>
</dbReference>
<reference evidence="2 3" key="1">
    <citation type="submission" date="2021-06" db="EMBL/GenBank/DDBJ databases">
        <title>Caerostris extrusa draft genome.</title>
        <authorList>
            <person name="Kono N."/>
            <person name="Arakawa K."/>
        </authorList>
    </citation>
    <scope>NUCLEOTIDE SEQUENCE [LARGE SCALE GENOMIC DNA]</scope>
</reference>
<organism evidence="2 3">
    <name type="scientific">Caerostris extrusa</name>
    <name type="common">Bark spider</name>
    <name type="synonym">Caerostris bankana</name>
    <dbReference type="NCBI Taxonomy" id="172846"/>
    <lineage>
        <taxon>Eukaryota</taxon>
        <taxon>Metazoa</taxon>
        <taxon>Ecdysozoa</taxon>
        <taxon>Arthropoda</taxon>
        <taxon>Chelicerata</taxon>
        <taxon>Arachnida</taxon>
        <taxon>Araneae</taxon>
        <taxon>Araneomorphae</taxon>
        <taxon>Entelegynae</taxon>
        <taxon>Araneoidea</taxon>
        <taxon>Araneidae</taxon>
        <taxon>Caerostris</taxon>
    </lineage>
</organism>
<evidence type="ECO:0000256" key="1">
    <source>
        <dbReference type="SAM" id="MobiDB-lite"/>
    </source>
</evidence>
<evidence type="ECO:0000313" key="3">
    <source>
        <dbReference type="Proteomes" id="UP001054945"/>
    </source>
</evidence>